<dbReference type="eggNOG" id="ENOG5032SB3">
    <property type="taxonomic scope" value="Bacteria"/>
</dbReference>
<reference evidence="2 3" key="1">
    <citation type="journal article" date="2006" name="Genome Res.">
        <title>Skewed genomic variability in strains of the toxigenic bacterial pathogen, Clostridium perfringens.</title>
        <authorList>
            <person name="Myers G.S."/>
            <person name="Rasko D.A."/>
            <person name="Cheung J.K."/>
            <person name="Ravel J."/>
            <person name="Seshadri R."/>
            <person name="Deboy R.T."/>
            <person name="Ren Q."/>
            <person name="Varga J."/>
            <person name="Awad M.M."/>
            <person name="Brinkac L.M."/>
            <person name="Daugherty S.C."/>
            <person name="Haft D.H."/>
            <person name="Dodson R.J."/>
            <person name="Madupu R."/>
            <person name="Nelson W.C."/>
            <person name="Rosovitz M.J."/>
            <person name="Sullivan S.A."/>
            <person name="Khouri H."/>
            <person name="Dimitrov G.I."/>
            <person name="Watkins K.L."/>
            <person name="Mulligan S."/>
            <person name="Benton J."/>
            <person name="Radune D."/>
            <person name="Fisher D.J."/>
            <person name="Atkins H.S."/>
            <person name="Hiscox T."/>
            <person name="Jost B.H."/>
            <person name="Billington S.J."/>
            <person name="Songer J.G."/>
            <person name="McClane B.A."/>
            <person name="Titball R.W."/>
            <person name="Rood J.I."/>
            <person name="Melville S.B."/>
            <person name="Paulsen I.T."/>
        </authorList>
    </citation>
    <scope>NUCLEOTIDE SEQUENCE [LARGE SCALE GENOMIC DNA]</scope>
    <source>
        <strain evidence="3">ATCC 13124 / DSM 756 / JCM 1290 / NCIMB 6125 / NCTC 8237 / S 107 / Type A</strain>
    </source>
</reference>
<dbReference type="AlphaFoldDB" id="A0A0H2YR16"/>
<accession>A0A0H2YR16</accession>
<keyword evidence="3" id="KW-1185">Reference proteome</keyword>
<dbReference type="KEGG" id="cpf:CPF_0883"/>
<sequence length="139" mass="16493">MDQRSLEKKCKFNKRVIIFTFLLTIATLIAIWISTFKYYYNEIKCNNVTMEKLPIGSFQEEYKSPNKKYTINSYICSSGGVPDWAVRCEVVNNMSGEVRNIYWDYKIKLIDVKWINDNIVSINGHKIDVKNEVYDWRKI</sequence>
<evidence type="ECO:0000313" key="2">
    <source>
        <dbReference type="EMBL" id="ABG82843.1"/>
    </source>
</evidence>
<dbReference type="EMBL" id="CP000246">
    <property type="protein sequence ID" value="ABG82843.1"/>
    <property type="molecule type" value="Genomic_DNA"/>
</dbReference>
<evidence type="ECO:0000313" key="3">
    <source>
        <dbReference type="Proteomes" id="UP000001823"/>
    </source>
</evidence>
<dbReference type="PaxDb" id="195103-CPF_0883"/>
<keyword evidence="1" id="KW-0472">Membrane</keyword>
<proteinExistence type="predicted"/>
<dbReference type="HOGENOM" id="CLU_142722_0_0_9"/>
<organism evidence="2 3">
    <name type="scientific">Clostridium perfringens (strain ATCC 13124 / DSM 756 / JCM 1290 / NCIMB 6125 / NCTC 8237 / Type A)</name>
    <dbReference type="NCBI Taxonomy" id="195103"/>
    <lineage>
        <taxon>Bacteria</taxon>
        <taxon>Bacillati</taxon>
        <taxon>Bacillota</taxon>
        <taxon>Clostridia</taxon>
        <taxon>Eubacteriales</taxon>
        <taxon>Clostridiaceae</taxon>
        <taxon>Clostridium</taxon>
    </lineage>
</organism>
<keyword evidence="1" id="KW-0812">Transmembrane</keyword>
<keyword evidence="1" id="KW-1133">Transmembrane helix</keyword>
<dbReference type="RefSeq" id="WP_011590421.1">
    <property type="nucleotide sequence ID" value="NC_008261.1"/>
</dbReference>
<feature type="transmembrane region" description="Helical" evidence="1">
    <location>
        <begin position="16"/>
        <end position="40"/>
    </location>
</feature>
<protein>
    <recommendedName>
        <fullName evidence="4">DUF5412 domain-containing protein</fullName>
    </recommendedName>
</protein>
<dbReference type="InterPro" id="IPR035406">
    <property type="entry name" value="DUF5412"/>
</dbReference>
<dbReference type="Pfam" id="PF17428">
    <property type="entry name" value="DUF5412"/>
    <property type="match status" value="1"/>
</dbReference>
<gene>
    <name evidence="2" type="ordered locus">CPF_0883</name>
</gene>
<dbReference type="Proteomes" id="UP000001823">
    <property type="component" value="Chromosome"/>
</dbReference>
<evidence type="ECO:0000256" key="1">
    <source>
        <dbReference type="SAM" id="Phobius"/>
    </source>
</evidence>
<name>A0A0H2YR16_CLOP1</name>
<evidence type="ECO:0008006" key="4">
    <source>
        <dbReference type="Google" id="ProtNLM"/>
    </source>
</evidence>